<gene>
    <name evidence="10" type="ORF">GSOID_T00014757001</name>
</gene>
<dbReference type="GO" id="GO:0000978">
    <property type="term" value="F:RNA polymerase II cis-regulatory region sequence-specific DNA binding"/>
    <property type="evidence" value="ECO:0007669"/>
    <property type="project" value="TreeGrafter"/>
</dbReference>
<dbReference type="Gene3D" id="1.10.10.10">
    <property type="entry name" value="Winged helix-like DNA-binding domain superfamily/Winged helix DNA-binding domain"/>
    <property type="match status" value="2"/>
</dbReference>
<keyword evidence="5" id="KW-0238">DNA-binding</keyword>
<dbReference type="FunFam" id="1.10.10.10:FF:000003">
    <property type="entry name" value="Paired box protein Pax-6"/>
    <property type="match status" value="1"/>
</dbReference>
<dbReference type="InParanoid" id="E4XM10"/>
<dbReference type="SUPFAM" id="SSF46689">
    <property type="entry name" value="Homeodomain-like"/>
    <property type="match status" value="1"/>
</dbReference>
<evidence type="ECO:0000313" key="10">
    <source>
        <dbReference type="EMBL" id="CBY11017.1"/>
    </source>
</evidence>
<feature type="region of interest" description="Disordered" evidence="8">
    <location>
        <begin position="331"/>
        <end position="396"/>
    </location>
</feature>
<evidence type="ECO:0000256" key="8">
    <source>
        <dbReference type="SAM" id="MobiDB-lite"/>
    </source>
</evidence>
<keyword evidence="2" id="KW-0217">Developmental protein</keyword>
<dbReference type="GO" id="GO:0000981">
    <property type="term" value="F:DNA-binding transcription factor activity, RNA polymerase II-specific"/>
    <property type="evidence" value="ECO:0007669"/>
    <property type="project" value="TreeGrafter"/>
</dbReference>
<dbReference type="InterPro" id="IPR036388">
    <property type="entry name" value="WH-like_DNA-bd_sf"/>
</dbReference>
<organism evidence="10">
    <name type="scientific">Oikopleura dioica</name>
    <name type="common">Tunicate</name>
    <dbReference type="NCBI Taxonomy" id="34765"/>
    <lineage>
        <taxon>Eukaryota</taxon>
        <taxon>Metazoa</taxon>
        <taxon>Chordata</taxon>
        <taxon>Tunicata</taxon>
        <taxon>Appendicularia</taxon>
        <taxon>Copelata</taxon>
        <taxon>Oikopleuridae</taxon>
        <taxon>Oikopleura</taxon>
    </lineage>
</organism>
<evidence type="ECO:0000256" key="2">
    <source>
        <dbReference type="ARBA" id="ARBA00022473"/>
    </source>
</evidence>
<dbReference type="InterPro" id="IPR043182">
    <property type="entry name" value="PAIRED_DNA-bd_dom"/>
</dbReference>
<evidence type="ECO:0000256" key="7">
    <source>
        <dbReference type="ARBA" id="ARBA00023242"/>
    </source>
</evidence>
<dbReference type="Pfam" id="PF00292">
    <property type="entry name" value="PAX"/>
    <property type="match status" value="1"/>
</dbReference>
<evidence type="ECO:0000259" key="9">
    <source>
        <dbReference type="PROSITE" id="PS51057"/>
    </source>
</evidence>
<dbReference type="PROSITE" id="PS00034">
    <property type="entry name" value="PAIRED_1"/>
    <property type="match status" value="1"/>
</dbReference>
<dbReference type="EMBL" id="FN653073">
    <property type="protein sequence ID" value="CBY11017.1"/>
    <property type="molecule type" value="Genomic_DNA"/>
</dbReference>
<keyword evidence="7" id="KW-0539">Nucleus</keyword>
<evidence type="ECO:0000256" key="1">
    <source>
        <dbReference type="ARBA" id="ARBA00004123"/>
    </source>
</evidence>
<comment type="subcellular location">
    <subcellularLocation>
        <location evidence="1">Nucleus</location>
    </subcellularLocation>
</comment>
<dbReference type="SMART" id="SM00351">
    <property type="entry name" value="PAX"/>
    <property type="match status" value="1"/>
</dbReference>
<feature type="compositionally biased region" description="Polar residues" evidence="8">
    <location>
        <begin position="332"/>
        <end position="344"/>
    </location>
</feature>
<evidence type="ECO:0000256" key="4">
    <source>
        <dbReference type="ARBA" id="ARBA00023015"/>
    </source>
</evidence>
<protein>
    <recommendedName>
        <fullName evidence="9">Paired domain-containing protein</fullName>
    </recommendedName>
</protein>
<dbReference type="InterPro" id="IPR043565">
    <property type="entry name" value="PAX_fam"/>
</dbReference>
<keyword evidence="6" id="KW-0804">Transcription</keyword>
<evidence type="ECO:0000256" key="6">
    <source>
        <dbReference type="ARBA" id="ARBA00023163"/>
    </source>
</evidence>
<reference evidence="10" key="1">
    <citation type="journal article" date="2010" name="Science">
        <title>Plasticity of animal genome architecture unmasked by rapid evolution of a pelagic tunicate.</title>
        <authorList>
            <person name="Denoeud F."/>
            <person name="Henriet S."/>
            <person name="Mungpakdee S."/>
            <person name="Aury J.M."/>
            <person name="Da Silva C."/>
            <person name="Brinkmann H."/>
            <person name="Mikhaleva J."/>
            <person name="Olsen L.C."/>
            <person name="Jubin C."/>
            <person name="Canestro C."/>
            <person name="Bouquet J.M."/>
            <person name="Danks G."/>
            <person name="Poulain J."/>
            <person name="Campsteijn C."/>
            <person name="Adamski M."/>
            <person name="Cross I."/>
            <person name="Yadetie F."/>
            <person name="Muffato M."/>
            <person name="Louis A."/>
            <person name="Butcher S."/>
            <person name="Tsagkogeorga G."/>
            <person name="Konrad A."/>
            <person name="Singh S."/>
            <person name="Jensen M.F."/>
            <person name="Cong E.H."/>
            <person name="Eikeseth-Otteraa H."/>
            <person name="Noel B."/>
            <person name="Anthouard V."/>
            <person name="Porcel B.M."/>
            <person name="Kachouri-Lafond R."/>
            <person name="Nishino A."/>
            <person name="Ugolini M."/>
            <person name="Chourrout P."/>
            <person name="Nishida H."/>
            <person name="Aasland R."/>
            <person name="Huzurbazar S."/>
            <person name="Westhof E."/>
            <person name="Delsuc F."/>
            <person name="Lehrach H."/>
            <person name="Reinhardt R."/>
            <person name="Weissenbach J."/>
            <person name="Roy S.W."/>
            <person name="Artiguenave F."/>
            <person name="Postlethwait J.H."/>
            <person name="Manak J.R."/>
            <person name="Thompson E.M."/>
            <person name="Jaillon O."/>
            <person name="Du Pasquier L."/>
            <person name="Boudinot P."/>
            <person name="Liberles D.A."/>
            <person name="Volff J.N."/>
            <person name="Philippe H."/>
            <person name="Lenhard B."/>
            <person name="Roest Crollius H."/>
            <person name="Wincker P."/>
            <person name="Chourrout D."/>
        </authorList>
    </citation>
    <scope>NUCLEOTIDE SEQUENCE [LARGE SCALE GENOMIC DNA]</scope>
</reference>
<dbReference type="InterPro" id="IPR001523">
    <property type="entry name" value="Paired_dom"/>
</dbReference>
<dbReference type="OrthoDB" id="3225452at2759"/>
<name>E4XM10_OIKDI</name>
<feature type="region of interest" description="Disordered" evidence="8">
    <location>
        <begin position="82"/>
        <end position="118"/>
    </location>
</feature>
<sequence length="521" mass="57988">MERNNGPVANCEVRIGDTNAFPFANSNRSHGLDQVAQVKILEANQQIQFDWSGNNNYRAYNNENQQHESQTVPITVAVSDPQRLEQQRERQSPPNGVHSDSSDGSREGNGGVNQLGGMYVNGRPLPDPVRQQIVDMAQRGVRPCDIARQLRVSHGCVSKILARFYETGSIRPGVIGGSKPKVATPHVVNKICEYKRANPTMFAWEIRDRLLSENVCSQENVPSVSSINRIVRNKAAEKTKMMGHHMHHNIPAYPPGIQIPTHPDITSIHLISPHHLQHHPQISLPQNFHVQATPVSSAAGRNHHQQKVIQEQQNYVQVCDLAELGDMAELANSPNSLSPTSVDHFTQAAQQQQSATQKQQSWSKNADSHHSPPVSFVPKAETSNDSSNDGHDGNATHLRLESHHQQRNEHSQQNDSPIGDQTEQFIMTLETKPESELADDGAITVHIPPPNGEASSPQYTIDLSTPNNYFAQTSLGSVIPQLMTWNTEQDNDYSTSYFDYRFNHVQPKLERMTLPSEAGQI</sequence>
<proteinExistence type="predicted"/>
<evidence type="ECO:0000313" key="11">
    <source>
        <dbReference type="Proteomes" id="UP000001307"/>
    </source>
</evidence>
<feature type="compositionally biased region" description="Low complexity" evidence="8">
    <location>
        <begin position="346"/>
        <end position="364"/>
    </location>
</feature>
<keyword evidence="3" id="KW-0563">Paired box</keyword>
<dbReference type="AlphaFoldDB" id="E4XM10"/>
<dbReference type="Proteomes" id="UP000001307">
    <property type="component" value="Unassembled WGS sequence"/>
</dbReference>
<dbReference type="InterPro" id="IPR009057">
    <property type="entry name" value="Homeodomain-like_sf"/>
</dbReference>
<dbReference type="CDD" id="cd00131">
    <property type="entry name" value="PAX"/>
    <property type="match status" value="1"/>
</dbReference>
<dbReference type="PANTHER" id="PTHR45636">
    <property type="entry name" value="PAIRED BOX PROTEIN PAX-6-RELATED-RELATED"/>
    <property type="match status" value="1"/>
</dbReference>
<accession>E4XM10</accession>
<dbReference type="GO" id="GO:0005634">
    <property type="term" value="C:nucleus"/>
    <property type="evidence" value="ECO:0007669"/>
    <property type="project" value="UniProtKB-SubCell"/>
</dbReference>
<dbReference type="PROSITE" id="PS51057">
    <property type="entry name" value="PAIRED_2"/>
    <property type="match status" value="1"/>
</dbReference>
<evidence type="ECO:0000256" key="3">
    <source>
        <dbReference type="ARBA" id="ARBA00022724"/>
    </source>
</evidence>
<keyword evidence="4" id="KW-0805">Transcription regulation</keyword>
<keyword evidence="11" id="KW-1185">Reference proteome</keyword>
<dbReference type="FunFam" id="1.10.10.10:FF:000013">
    <property type="entry name" value="Paired box 8 isoform 1"/>
    <property type="match status" value="1"/>
</dbReference>
<evidence type="ECO:0000256" key="5">
    <source>
        <dbReference type="ARBA" id="ARBA00023125"/>
    </source>
</evidence>
<feature type="compositionally biased region" description="Basic and acidic residues" evidence="8">
    <location>
        <begin position="82"/>
        <end position="91"/>
    </location>
</feature>
<feature type="domain" description="Paired" evidence="9">
    <location>
        <begin position="108"/>
        <end position="234"/>
    </location>
</feature>
<dbReference type="PRINTS" id="PR00027">
    <property type="entry name" value="PAIREDBOX"/>
</dbReference>